<keyword evidence="1" id="KW-0175">Coiled coil</keyword>
<name>A0A0L0F2M1_9EUKA</name>
<dbReference type="Proteomes" id="UP000054560">
    <property type="component" value="Unassembled WGS sequence"/>
</dbReference>
<feature type="coiled-coil region" evidence="1">
    <location>
        <begin position="5"/>
        <end position="32"/>
    </location>
</feature>
<dbReference type="RefSeq" id="XP_014144872.1">
    <property type="nucleotide sequence ID" value="XM_014289397.1"/>
</dbReference>
<feature type="transmembrane region" description="Helical" evidence="2">
    <location>
        <begin position="65"/>
        <end position="86"/>
    </location>
</feature>
<keyword evidence="4" id="KW-1185">Reference proteome</keyword>
<dbReference type="EMBL" id="KQ249819">
    <property type="protein sequence ID" value="KNC70970.1"/>
    <property type="molecule type" value="Genomic_DNA"/>
</dbReference>
<accession>A0A0L0F2M1</accession>
<gene>
    <name evidence="3" type="ORF">SARC_16497</name>
</gene>
<evidence type="ECO:0000256" key="2">
    <source>
        <dbReference type="SAM" id="Phobius"/>
    </source>
</evidence>
<evidence type="ECO:0000313" key="3">
    <source>
        <dbReference type="EMBL" id="KNC70970.1"/>
    </source>
</evidence>
<keyword evidence="2" id="KW-1133">Transmembrane helix</keyword>
<evidence type="ECO:0000256" key="1">
    <source>
        <dbReference type="SAM" id="Coils"/>
    </source>
</evidence>
<dbReference type="GeneID" id="25917001"/>
<protein>
    <submittedName>
        <fullName evidence="3">Uncharacterized protein</fullName>
    </submittedName>
</protein>
<sequence length="89" mass="10820">MLLRRKKATDAIEESRLKMEQLQKDDQDTREMMHRDMPDLLEEVQMLEGWKNRGVKDMYRELSNILLNQVGGWVGVWVWVWVWVLFTIR</sequence>
<evidence type="ECO:0000313" key="4">
    <source>
        <dbReference type="Proteomes" id="UP000054560"/>
    </source>
</evidence>
<keyword evidence="2" id="KW-0472">Membrane</keyword>
<keyword evidence="2" id="KW-0812">Transmembrane</keyword>
<organism evidence="3 4">
    <name type="scientific">Sphaeroforma arctica JP610</name>
    <dbReference type="NCBI Taxonomy" id="667725"/>
    <lineage>
        <taxon>Eukaryota</taxon>
        <taxon>Ichthyosporea</taxon>
        <taxon>Ichthyophonida</taxon>
        <taxon>Sphaeroforma</taxon>
    </lineage>
</organism>
<dbReference type="AlphaFoldDB" id="A0A0L0F2M1"/>
<reference evidence="3 4" key="1">
    <citation type="submission" date="2011-02" db="EMBL/GenBank/DDBJ databases">
        <title>The Genome Sequence of Sphaeroforma arctica JP610.</title>
        <authorList>
            <consortium name="The Broad Institute Genome Sequencing Platform"/>
            <person name="Russ C."/>
            <person name="Cuomo C."/>
            <person name="Young S.K."/>
            <person name="Zeng Q."/>
            <person name="Gargeya S."/>
            <person name="Alvarado L."/>
            <person name="Berlin A."/>
            <person name="Chapman S.B."/>
            <person name="Chen Z."/>
            <person name="Freedman E."/>
            <person name="Gellesch M."/>
            <person name="Goldberg J."/>
            <person name="Griggs A."/>
            <person name="Gujja S."/>
            <person name="Heilman E."/>
            <person name="Heiman D."/>
            <person name="Howarth C."/>
            <person name="Mehta T."/>
            <person name="Neiman D."/>
            <person name="Pearson M."/>
            <person name="Roberts A."/>
            <person name="Saif S."/>
            <person name="Shea T."/>
            <person name="Shenoy N."/>
            <person name="Sisk P."/>
            <person name="Stolte C."/>
            <person name="Sykes S."/>
            <person name="White J."/>
            <person name="Yandava C."/>
            <person name="Burger G."/>
            <person name="Gray M.W."/>
            <person name="Holland P.W.H."/>
            <person name="King N."/>
            <person name="Lang F.B.F."/>
            <person name="Roger A.J."/>
            <person name="Ruiz-Trillo I."/>
            <person name="Haas B."/>
            <person name="Nusbaum C."/>
            <person name="Birren B."/>
        </authorList>
    </citation>
    <scope>NUCLEOTIDE SEQUENCE [LARGE SCALE GENOMIC DNA]</scope>
    <source>
        <strain evidence="3 4">JP610</strain>
    </source>
</reference>
<proteinExistence type="predicted"/>